<dbReference type="EMBL" id="JANTHZ010000002">
    <property type="protein sequence ID" value="MCS0494639.1"/>
    <property type="molecule type" value="Genomic_DNA"/>
</dbReference>
<comment type="subcellular location">
    <subcellularLocation>
        <location evidence="1">Periplasm</location>
    </subcellularLocation>
</comment>
<dbReference type="Proteomes" id="UP001151088">
    <property type="component" value="Unassembled WGS sequence"/>
</dbReference>
<dbReference type="GO" id="GO:0042597">
    <property type="term" value="C:periplasmic space"/>
    <property type="evidence" value="ECO:0007669"/>
    <property type="project" value="UniProtKB-SubCell"/>
</dbReference>
<evidence type="ECO:0000256" key="2">
    <source>
        <dbReference type="ARBA" id="ARBA00008520"/>
    </source>
</evidence>
<evidence type="ECO:0000313" key="5">
    <source>
        <dbReference type="Proteomes" id="UP001151088"/>
    </source>
</evidence>
<dbReference type="SUPFAM" id="SSF53850">
    <property type="entry name" value="Periplasmic binding protein-like II"/>
    <property type="match status" value="1"/>
</dbReference>
<proteinExistence type="inferred from homology"/>
<keyword evidence="5" id="KW-1185">Reference proteome</keyword>
<dbReference type="AlphaFoldDB" id="A0A9X2P9P6"/>
<protein>
    <submittedName>
        <fullName evidence="4">Sugar ABC transporter substrate-binding protein</fullName>
    </submittedName>
</protein>
<dbReference type="PANTHER" id="PTHR43649">
    <property type="entry name" value="ARABINOSE-BINDING PROTEIN-RELATED"/>
    <property type="match status" value="1"/>
</dbReference>
<comment type="similarity">
    <text evidence="2">Belongs to the bacterial solute-binding protein 1 family.</text>
</comment>
<dbReference type="Pfam" id="PF01547">
    <property type="entry name" value="SBP_bac_1"/>
    <property type="match status" value="1"/>
</dbReference>
<evidence type="ECO:0000256" key="1">
    <source>
        <dbReference type="ARBA" id="ARBA00004418"/>
    </source>
</evidence>
<dbReference type="Gene3D" id="3.40.190.10">
    <property type="entry name" value="Periplasmic binding protein-like II"/>
    <property type="match status" value="1"/>
</dbReference>
<comment type="caution">
    <text evidence="4">The sequence shown here is derived from an EMBL/GenBank/DDBJ whole genome shotgun (WGS) entry which is preliminary data.</text>
</comment>
<dbReference type="PANTHER" id="PTHR43649:SF12">
    <property type="entry name" value="DIACETYLCHITOBIOSE BINDING PROTEIN DASA"/>
    <property type="match status" value="1"/>
</dbReference>
<dbReference type="RefSeq" id="WP_258731664.1">
    <property type="nucleotide sequence ID" value="NZ_JANTHZ010000002.1"/>
</dbReference>
<organism evidence="4 5">
    <name type="scientific">Ancylobacter mangrovi</name>
    <dbReference type="NCBI Taxonomy" id="2972472"/>
    <lineage>
        <taxon>Bacteria</taxon>
        <taxon>Pseudomonadati</taxon>
        <taxon>Pseudomonadota</taxon>
        <taxon>Alphaproteobacteria</taxon>
        <taxon>Hyphomicrobiales</taxon>
        <taxon>Xanthobacteraceae</taxon>
        <taxon>Ancylobacter</taxon>
    </lineage>
</organism>
<dbReference type="InterPro" id="IPR050490">
    <property type="entry name" value="Bact_solute-bd_prot1"/>
</dbReference>
<evidence type="ECO:0000256" key="3">
    <source>
        <dbReference type="ARBA" id="ARBA00022764"/>
    </source>
</evidence>
<accession>A0A9X2P9P6</accession>
<evidence type="ECO:0000313" key="4">
    <source>
        <dbReference type="EMBL" id="MCS0494639.1"/>
    </source>
</evidence>
<keyword evidence="3" id="KW-0574">Periplasm</keyword>
<gene>
    <name evidence="4" type="ORF">NVS89_05975</name>
</gene>
<dbReference type="CDD" id="cd13585">
    <property type="entry name" value="PBP2_TMBP_like"/>
    <property type="match status" value="1"/>
</dbReference>
<dbReference type="InterPro" id="IPR006059">
    <property type="entry name" value="SBP"/>
</dbReference>
<name>A0A9X2P9P6_9HYPH</name>
<reference evidence="4" key="1">
    <citation type="submission" date="2022-08" db="EMBL/GenBank/DDBJ databases">
        <authorList>
            <person name="Li F."/>
        </authorList>
    </citation>
    <scope>NUCLEOTIDE SEQUENCE</scope>
    <source>
        <strain evidence="4">MQZ15Z-1</strain>
    </source>
</reference>
<sequence>MAQQQVVRFLHNETDPPSIEFYNKAIAEFEKENPGIEIQMEAVGTDARLQKVMATISAKTMPEVFKILPEEVPEFAKRGYIMKLDDFVDQIGRDDFVAGSIATVDGAAYSVPYTMGNFSVLFYRKDLLDAKGIAVPKNWDELKAAAKALTGNGVYGFVFPAGKNRMTSIFFSSLMWSAGGTYFDKDLNVTFNNPGTIKALQFMKDMKAYAPPGIASYSYNDMINSYMTGTVALDIYASRLPANAAANTPDLFAKTEAAPMPIGPAGLAVHYVSPDSFALTTPAAGSKSPEAAQKFLKFIITGERLKDFSMTAFPHLIPPLKSVQAELIKDGSVQLDNRTEFAEQAFNTTNALDFDIEAGATFKDGKVTLSGVRNPYIGPIIARDIPAVVVQRVVLQGEDPAAAAAWGAKQMQQIVDDLKSN</sequence>